<keyword evidence="4" id="KW-0973">c-di-GMP</keyword>
<evidence type="ECO:0000256" key="7">
    <source>
        <dbReference type="ARBA" id="ARBA00022989"/>
    </source>
</evidence>
<evidence type="ECO:0000259" key="11">
    <source>
        <dbReference type="PROSITE" id="PS50883"/>
    </source>
</evidence>
<name>A0ABW0YB07_9GAMM</name>
<accession>A0ABW0YB07</accession>
<dbReference type="Gene3D" id="3.20.20.450">
    <property type="entry name" value="EAL domain"/>
    <property type="match status" value="1"/>
</dbReference>
<keyword evidence="8 10" id="KW-0472">Membrane</keyword>
<dbReference type="InterPro" id="IPR050706">
    <property type="entry name" value="Cyclic-di-GMP_PDE-like"/>
</dbReference>
<evidence type="ECO:0000256" key="3">
    <source>
        <dbReference type="ARBA" id="ARBA00022475"/>
    </source>
</evidence>
<dbReference type="SUPFAM" id="SSF141868">
    <property type="entry name" value="EAL domain-like"/>
    <property type="match status" value="1"/>
</dbReference>
<organism evidence="12 13">
    <name type="scientific">Aeromonas eucrenophila</name>
    <dbReference type="NCBI Taxonomy" id="649"/>
    <lineage>
        <taxon>Bacteria</taxon>
        <taxon>Pseudomonadati</taxon>
        <taxon>Pseudomonadota</taxon>
        <taxon>Gammaproteobacteria</taxon>
        <taxon>Aeromonadales</taxon>
        <taxon>Aeromonadaceae</taxon>
        <taxon>Aeromonas</taxon>
    </lineage>
</organism>
<dbReference type="EMBL" id="JBHSPP010000008">
    <property type="protein sequence ID" value="MFC5706137.1"/>
    <property type="molecule type" value="Genomic_DNA"/>
</dbReference>
<evidence type="ECO:0000256" key="1">
    <source>
        <dbReference type="ARBA" id="ARBA00004651"/>
    </source>
</evidence>
<keyword evidence="5 10" id="KW-0812">Transmembrane</keyword>
<proteinExistence type="predicted"/>
<dbReference type="RefSeq" id="WP_042641232.1">
    <property type="nucleotide sequence ID" value="NZ_CDDF01000008.1"/>
</dbReference>
<feature type="transmembrane region" description="Helical" evidence="10">
    <location>
        <begin position="235"/>
        <end position="256"/>
    </location>
</feature>
<keyword evidence="7 10" id="KW-1133">Transmembrane helix</keyword>
<evidence type="ECO:0000256" key="9">
    <source>
        <dbReference type="ARBA" id="ARBA00034290"/>
    </source>
</evidence>
<keyword evidence="6" id="KW-0378">Hydrolase</keyword>
<dbReference type="CDD" id="cd01948">
    <property type="entry name" value="EAL"/>
    <property type="match status" value="1"/>
</dbReference>
<comment type="subcellular location">
    <subcellularLocation>
        <location evidence="1">Cell membrane</location>
        <topology evidence="1">Multi-pass membrane protein</topology>
    </subcellularLocation>
</comment>
<dbReference type="InterPro" id="IPR035919">
    <property type="entry name" value="EAL_sf"/>
</dbReference>
<sequence length="521" mass="58363">MTYSPAFDTARPWLRLTITLLVFTLPMLLGSWALYNRYQAGLLLESNQAADRAMTMLENMLGHAKEANRNALPLLGKPCEAVLFDLREKAAMESFIRSVNLAHQGNIYCTSFFGSYQMPYAAEKYSQGQLLLSNSSPVRNGHPFLAVRAVQGEASTLALIDGDYLSFILSLHIPSLELMLNVGSHWLDEQGNFFSEAPALSGDAHVMLRSQDYPLAIYVGQKFSTSWQGLLQHRWFGLLVLMGICIGFALLMWWLLSRPRSPANELARALQAREFVPFLQPLVSTDGERIMGAEVLMRWQHPNAGLIRPDLFIPQAEVSGLIVPMTSLIMAEVGQRLAAEQRRLPEGFHISFNISAAHCRDYILLRECREFLARFEPGKVVLVLELTERELLVADPHTLSLFRQLNEMGVRLAMDDFGTGHSSLVYLQQFNVDYLKIDQSFIGRIGTESLSEHIVANVIDLGHRLGLTLIAEGVETRQQANYLKGKVTYLQGYLFGRPVPLRQFCAVLRAEAASRAMSLAS</sequence>
<feature type="transmembrane region" description="Helical" evidence="10">
    <location>
        <begin position="12"/>
        <end position="35"/>
    </location>
</feature>
<comment type="catalytic activity">
    <reaction evidence="9">
        <text>3',3'-c-di-GMP + H2O = 5'-phosphoguanylyl(3'-&gt;5')guanosine + H(+)</text>
        <dbReference type="Rhea" id="RHEA:24902"/>
        <dbReference type="ChEBI" id="CHEBI:15377"/>
        <dbReference type="ChEBI" id="CHEBI:15378"/>
        <dbReference type="ChEBI" id="CHEBI:58754"/>
        <dbReference type="ChEBI" id="CHEBI:58805"/>
        <dbReference type="EC" id="3.1.4.52"/>
    </reaction>
</comment>
<dbReference type="Pfam" id="PF12792">
    <property type="entry name" value="CSS-motif"/>
    <property type="match status" value="1"/>
</dbReference>
<evidence type="ECO:0000256" key="8">
    <source>
        <dbReference type="ARBA" id="ARBA00023136"/>
    </source>
</evidence>
<dbReference type="SMART" id="SM00052">
    <property type="entry name" value="EAL"/>
    <property type="match status" value="1"/>
</dbReference>
<evidence type="ECO:0000313" key="13">
    <source>
        <dbReference type="Proteomes" id="UP001596132"/>
    </source>
</evidence>
<keyword evidence="13" id="KW-1185">Reference proteome</keyword>
<gene>
    <name evidence="12" type="ORF">ACFPVW_08720</name>
</gene>
<evidence type="ECO:0000256" key="10">
    <source>
        <dbReference type="SAM" id="Phobius"/>
    </source>
</evidence>
<dbReference type="PANTHER" id="PTHR33121:SF80">
    <property type="entry name" value="CYCLIC DI-GMP PHOSPHODIESTERASE PDEL"/>
    <property type="match status" value="1"/>
</dbReference>
<dbReference type="InterPro" id="IPR001633">
    <property type="entry name" value="EAL_dom"/>
</dbReference>
<dbReference type="PANTHER" id="PTHR33121">
    <property type="entry name" value="CYCLIC DI-GMP PHOSPHODIESTERASE PDEF"/>
    <property type="match status" value="1"/>
</dbReference>
<evidence type="ECO:0000256" key="4">
    <source>
        <dbReference type="ARBA" id="ARBA00022636"/>
    </source>
</evidence>
<dbReference type="EC" id="3.1.4.52" evidence="2"/>
<dbReference type="Pfam" id="PF00563">
    <property type="entry name" value="EAL"/>
    <property type="match status" value="1"/>
</dbReference>
<protein>
    <recommendedName>
        <fullName evidence="2">cyclic-guanylate-specific phosphodiesterase</fullName>
        <ecNumber evidence="2">3.1.4.52</ecNumber>
    </recommendedName>
</protein>
<dbReference type="Proteomes" id="UP001596132">
    <property type="component" value="Unassembled WGS sequence"/>
</dbReference>
<evidence type="ECO:0000256" key="5">
    <source>
        <dbReference type="ARBA" id="ARBA00022692"/>
    </source>
</evidence>
<evidence type="ECO:0000256" key="6">
    <source>
        <dbReference type="ARBA" id="ARBA00022801"/>
    </source>
</evidence>
<evidence type="ECO:0000256" key="2">
    <source>
        <dbReference type="ARBA" id="ARBA00012282"/>
    </source>
</evidence>
<dbReference type="InterPro" id="IPR024744">
    <property type="entry name" value="CSS-motif_dom"/>
</dbReference>
<feature type="domain" description="EAL" evidence="11">
    <location>
        <begin position="259"/>
        <end position="512"/>
    </location>
</feature>
<comment type="caution">
    <text evidence="12">The sequence shown here is derived from an EMBL/GenBank/DDBJ whole genome shotgun (WGS) entry which is preliminary data.</text>
</comment>
<reference evidence="13" key="1">
    <citation type="journal article" date="2019" name="Int. J. Syst. Evol. Microbiol.">
        <title>The Global Catalogue of Microorganisms (GCM) 10K type strain sequencing project: providing services to taxonomists for standard genome sequencing and annotation.</title>
        <authorList>
            <consortium name="The Broad Institute Genomics Platform"/>
            <consortium name="The Broad Institute Genome Sequencing Center for Infectious Disease"/>
            <person name="Wu L."/>
            <person name="Ma J."/>
        </authorList>
    </citation>
    <scope>NUCLEOTIDE SEQUENCE [LARGE SCALE GENOMIC DNA]</scope>
    <source>
        <strain evidence="13">KCTC 15012</strain>
    </source>
</reference>
<evidence type="ECO:0000313" key="12">
    <source>
        <dbReference type="EMBL" id="MFC5706137.1"/>
    </source>
</evidence>
<dbReference type="PROSITE" id="PS50883">
    <property type="entry name" value="EAL"/>
    <property type="match status" value="1"/>
</dbReference>
<keyword evidence="3" id="KW-1003">Cell membrane</keyword>